<name>A0A3N2DBD7_9MICO</name>
<evidence type="ECO:0000313" key="2">
    <source>
        <dbReference type="Proteomes" id="UP000275356"/>
    </source>
</evidence>
<dbReference type="Gene3D" id="3.20.20.80">
    <property type="entry name" value="Glycosidases"/>
    <property type="match status" value="1"/>
</dbReference>
<accession>A0A3N2DBD7</accession>
<dbReference type="RefSeq" id="WP_123739212.1">
    <property type="nucleotide sequence ID" value="NZ_RKHQ01000001.1"/>
</dbReference>
<dbReference type="InterPro" id="IPR017853">
    <property type="entry name" value="GH"/>
</dbReference>
<organism evidence="1 2">
    <name type="scientific">Salana multivorans</name>
    <dbReference type="NCBI Taxonomy" id="120377"/>
    <lineage>
        <taxon>Bacteria</taxon>
        <taxon>Bacillati</taxon>
        <taxon>Actinomycetota</taxon>
        <taxon>Actinomycetes</taxon>
        <taxon>Micrococcales</taxon>
        <taxon>Beutenbergiaceae</taxon>
        <taxon>Salana</taxon>
    </lineage>
</organism>
<dbReference type="Proteomes" id="UP000275356">
    <property type="component" value="Unassembled WGS sequence"/>
</dbReference>
<protein>
    <recommendedName>
        <fullName evidence="3">Cellulase (Glycosyl hydrolase family 5)</fullName>
    </recommendedName>
</protein>
<evidence type="ECO:0008006" key="3">
    <source>
        <dbReference type="Google" id="ProtNLM"/>
    </source>
</evidence>
<dbReference type="AlphaFoldDB" id="A0A3N2DBD7"/>
<dbReference type="OrthoDB" id="110211at2"/>
<gene>
    <name evidence="1" type="ORF">EDD28_1714</name>
</gene>
<proteinExistence type="predicted"/>
<evidence type="ECO:0000313" key="1">
    <source>
        <dbReference type="EMBL" id="ROR97121.1"/>
    </source>
</evidence>
<keyword evidence="2" id="KW-1185">Reference proteome</keyword>
<dbReference type="EMBL" id="RKHQ01000001">
    <property type="protein sequence ID" value="ROR97121.1"/>
    <property type="molecule type" value="Genomic_DNA"/>
</dbReference>
<sequence>MPRPRIGVNYTPSRDWMFQWIDLDPEVVRRDFAAIADLGLDHVRVFPLWPVLQPNRTLIRRQAVDDVATVVEIGAAAGLTVYVDVIQGHMSGFDFVPAWLVNWHRGNMFTDPDAIAAQGELVRVLLDRLAPLPGFGGLTLGNECNQFVAPPNPDYMGADPDQVTGWLAGTIGTIPEGTPGTFAHSTNDHVWYRDGHPFVPRHVTEHGNVSTVHSWIFNGTAARYGGLSPESINHGEYLLQLARAFSADPSRPVWLQEIGAPDNCLSDEEMPAFLVGSLESALTTRDLYGVTWWCSHDIDPGLSDFKSLEYGLGLMRPDQSVKPVGRALAEAVAALPDDLPQPPRRSVAVVIEVDDDGVPLSRAALAPGGPTFETWHRLRASGTYPALVTGATAASPDQLAARGVTRLVESPR</sequence>
<dbReference type="SUPFAM" id="SSF51445">
    <property type="entry name" value="(Trans)glycosidases"/>
    <property type="match status" value="1"/>
</dbReference>
<comment type="caution">
    <text evidence="1">The sequence shown here is derived from an EMBL/GenBank/DDBJ whole genome shotgun (WGS) entry which is preliminary data.</text>
</comment>
<reference evidence="1 2" key="1">
    <citation type="submission" date="2018-11" db="EMBL/GenBank/DDBJ databases">
        <title>Sequencing the genomes of 1000 actinobacteria strains.</title>
        <authorList>
            <person name="Klenk H.-P."/>
        </authorList>
    </citation>
    <scope>NUCLEOTIDE SEQUENCE [LARGE SCALE GENOMIC DNA]</scope>
    <source>
        <strain evidence="1 2">DSM 13521</strain>
    </source>
</reference>